<protein>
    <submittedName>
        <fullName evidence="2">Uncharacterized protein</fullName>
    </submittedName>
</protein>
<dbReference type="EMBL" id="JAIWYP010000004">
    <property type="protein sequence ID" value="KAH3835977.1"/>
    <property type="molecule type" value="Genomic_DNA"/>
</dbReference>
<gene>
    <name evidence="2" type="ORF">DPMN_109346</name>
</gene>
<evidence type="ECO:0000313" key="2">
    <source>
        <dbReference type="EMBL" id="KAH3835977.1"/>
    </source>
</evidence>
<feature type="coiled-coil region" evidence="1">
    <location>
        <begin position="13"/>
        <end position="61"/>
    </location>
</feature>
<sequence>MLFFSVQESLDLRHSVIEENEELKSRLLALQEEISLRDSRIQGLEKDISSLESQASAFEAKVSV</sequence>
<reference evidence="2" key="1">
    <citation type="journal article" date="2019" name="bioRxiv">
        <title>The Genome of the Zebra Mussel, Dreissena polymorpha: A Resource for Invasive Species Research.</title>
        <authorList>
            <person name="McCartney M.A."/>
            <person name="Auch B."/>
            <person name="Kono T."/>
            <person name="Mallez S."/>
            <person name="Zhang Y."/>
            <person name="Obille A."/>
            <person name="Becker A."/>
            <person name="Abrahante J.E."/>
            <person name="Garbe J."/>
            <person name="Badalamenti J.P."/>
            <person name="Herman A."/>
            <person name="Mangelson H."/>
            <person name="Liachko I."/>
            <person name="Sullivan S."/>
            <person name="Sone E.D."/>
            <person name="Koren S."/>
            <person name="Silverstein K.A.T."/>
            <person name="Beckman K.B."/>
            <person name="Gohl D.M."/>
        </authorList>
    </citation>
    <scope>NUCLEOTIDE SEQUENCE</scope>
    <source>
        <strain evidence="2">Duluth1</strain>
        <tissue evidence="2">Whole animal</tissue>
    </source>
</reference>
<comment type="caution">
    <text evidence="2">The sequence shown here is derived from an EMBL/GenBank/DDBJ whole genome shotgun (WGS) entry which is preliminary data.</text>
</comment>
<keyword evidence="1" id="KW-0175">Coiled coil</keyword>
<organism evidence="2 3">
    <name type="scientific">Dreissena polymorpha</name>
    <name type="common">Zebra mussel</name>
    <name type="synonym">Mytilus polymorpha</name>
    <dbReference type="NCBI Taxonomy" id="45954"/>
    <lineage>
        <taxon>Eukaryota</taxon>
        <taxon>Metazoa</taxon>
        <taxon>Spiralia</taxon>
        <taxon>Lophotrochozoa</taxon>
        <taxon>Mollusca</taxon>
        <taxon>Bivalvia</taxon>
        <taxon>Autobranchia</taxon>
        <taxon>Heteroconchia</taxon>
        <taxon>Euheterodonta</taxon>
        <taxon>Imparidentia</taxon>
        <taxon>Neoheterodontei</taxon>
        <taxon>Myida</taxon>
        <taxon>Dreissenoidea</taxon>
        <taxon>Dreissenidae</taxon>
        <taxon>Dreissena</taxon>
    </lineage>
</organism>
<dbReference type="AlphaFoldDB" id="A0A9D4KAV2"/>
<evidence type="ECO:0000256" key="1">
    <source>
        <dbReference type="SAM" id="Coils"/>
    </source>
</evidence>
<accession>A0A9D4KAV2</accession>
<name>A0A9D4KAV2_DREPO</name>
<dbReference type="Proteomes" id="UP000828390">
    <property type="component" value="Unassembled WGS sequence"/>
</dbReference>
<reference evidence="2" key="2">
    <citation type="submission" date="2020-11" db="EMBL/GenBank/DDBJ databases">
        <authorList>
            <person name="McCartney M.A."/>
            <person name="Auch B."/>
            <person name="Kono T."/>
            <person name="Mallez S."/>
            <person name="Becker A."/>
            <person name="Gohl D.M."/>
            <person name="Silverstein K.A.T."/>
            <person name="Koren S."/>
            <person name="Bechman K.B."/>
            <person name="Herman A."/>
            <person name="Abrahante J.E."/>
            <person name="Garbe J."/>
        </authorList>
    </citation>
    <scope>NUCLEOTIDE SEQUENCE</scope>
    <source>
        <strain evidence="2">Duluth1</strain>
        <tissue evidence="2">Whole animal</tissue>
    </source>
</reference>
<keyword evidence="3" id="KW-1185">Reference proteome</keyword>
<proteinExistence type="predicted"/>
<evidence type="ECO:0000313" key="3">
    <source>
        <dbReference type="Proteomes" id="UP000828390"/>
    </source>
</evidence>